<dbReference type="STRING" id="544711.F0UA00"/>
<accession>F0UA00</accession>
<name>F0UA00_AJEC8</name>
<dbReference type="EMBL" id="DS990637">
    <property type="protein sequence ID" value="EGC43613.1"/>
    <property type="molecule type" value="Genomic_DNA"/>
</dbReference>
<organism evidence="2">
    <name type="scientific">Ajellomyces capsulatus (strain H88)</name>
    <name type="common">Darling's disease fungus</name>
    <name type="synonym">Histoplasma capsulatum</name>
    <dbReference type="NCBI Taxonomy" id="544711"/>
    <lineage>
        <taxon>Eukaryota</taxon>
        <taxon>Fungi</taxon>
        <taxon>Dikarya</taxon>
        <taxon>Ascomycota</taxon>
        <taxon>Pezizomycotina</taxon>
        <taxon>Eurotiomycetes</taxon>
        <taxon>Eurotiomycetidae</taxon>
        <taxon>Onygenales</taxon>
        <taxon>Ajellomycetaceae</taxon>
        <taxon>Histoplasma</taxon>
    </lineage>
</organism>
<dbReference type="AlphaFoldDB" id="F0UA00"/>
<reference evidence="2" key="1">
    <citation type="submission" date="2008-07" db="EMBL/GenBank/DDBJ databases">
        <title>Annotation of Ajellomyces capsulatus strain H88.</title>
        <authorList>
            <person name="Champion M."/>
            <person name="Cuomo C."/>
            <person name="Ma L.-J."/>
            <person name="Henn M.R."/>
            <person name="Sil A."/>
            <person name="Goldman B."/>
            <person name="Young S.K."/>
            <person name="Kodira C.D."/>
            <person name="Zeng Q."/>
            <person name="Koehrsen M."/>
            <person name="Alvarado L."/>
            <person name="Berlin A."/>
            <person name="Borenstein D."/>
            <person name="Chen Z."/>
            <person name="Engels R."/>
            <person name="Freedman E."/>
            <person name="Gellesch M."/>
            <person name="Goldberg J."/>
            <person name="Griggs A."/>
            <person name="Gujja S."/>
            <person name="Heiman D."/>
            <person name="Hepburn T."/>
            <person name="Howarth C."/>
            <person name="Jen D."/>
            <person name="Larson L."/>
            <person name="Lewis B."/>
            <person name="Mehta T."/>
            <person name="Park D."/>
            <person name="Pearson M."/>
            <person name="Roberts A."/>
            <person name="Saif S."/>
            <person name="Shea T."/>
            <person name="Shenoy N."/>
            <person name="Sisk P."/>
            <person name="Stolte C."/>
            <person name="Sykes S."/>
            <person name="Walk T."/>
            <person name="White J."/>
            <person name="Yandava C."/>
            <person name="Klein B."/>
            <person name="McEwen J.G."/>
            <person name="Puccia R."/>
            <person name="Goldman G.H."/>
            <person name="Felipe M.S."/>
            <person name="Nino-Vega G."/>
            <person name="San-Blas G."/>
            <person name="Taylor J."/>
            <person name="Mendoza L."/>
            <person name="Galagan J."/>
            <person name="Nusbaum C."/>
            <person name="Birren B."/>
        </authorList>
    </citation>
    <scope>NUCLEOTIDE SEQUENCE [LARGE SCALE GENOMIC DNA]</scope>
    <source>
        <strain evidence="2">H88</strain>
    </source>
</reference>
<dbReference type="HOGENOM" id="CLU_1594065_0_0_1"/>
<evidence type="ECO:0000313" key="1">
    <source>
        <dbReference type="EMBL" id="EGC43613.1"/>
    </source>
</evidence>
<gene>
    <name evidence="1" type="ORF">HCEG_02828</name>
</gene>
<protein>
    <submittedName>
        <fullName evidence="1">Uncharacterized protein</fullName>
    </submittedName>
</protein>
<evidence type="ECO:0000313" key="2">
    <source>
        <dbReference type="Proteomes" id="UP000008142"/>
    </source>
</evidence>
<dbReference type="Proteomes" id="UP000008142">
    <property type="component" value="Unassembled WGS sequence"/>
</dbReference>
<proteinExistence type="predicted"/>
<sequence>MGDVTQSSCPCRKCLQASPPDCDSLDIWPSAYLADCLVLSFLWTFSRDIFVLNGRDAPTAVSPSASMMDQPVQNARRHQTGHQYCPAAPRWVNGVLRHLTWKELVAVHCLGNRCHKDAQERQQPPAPPASMVVVVVPSPSVQSMQSAVSAPHKQAATQTFISEDDII</sequence>